<reference evidence="1 2" key="1">
    <citation type="submission" date="2020-08" db="EMBL/GenBank/DDBJ databases">
        <title>Arenibacter gaetbuli sp. nov., isolated from a sand dune.</title>
        <authorList>
            <person name="Park S."/>
            <person name="Yoon J.-H."/>
        </authorList>
    </citation>
    <scope>NUCLEOTIDE SEQUENCE [LARGE SCALE GENOMIC DNA]</scope>
    <source>
        <strain evidence="1 2">BSSL-BM3</strain>
    </source>
</reference>
<evidence type="ECO:0008006" key="3">
    <source>
        <dbReference type="Google" id="ProtNLM"/>
    </source>
</evidence>
<sequence>MMKKGIYSAVLVLFMGFFLMEGYAQSVEKDSVGQRLKVEKWTILEEYEPEMILSAQDRINLKKKRIVEAKRRKGVLDTLDISDRKRKKLLKDLYKNPFSDRLMKTLADAKFEDAED</sequence>
<accession>A0ABR7QNP7</accession>
<dbReference type="EMBL" id="JACLHY010000012">
    <property type="protein sequence ID" value="MBC8768831.1"/>
    <property type="molecule type" value="Genomic_DNA"/>
</dbReference>
<protein>
    <recommendedName>
        <fullName evidence="3">LTXXQ motif family protein</fullName>
    </recommendedName>
</protein>
<proteinExistence type="predicted"/>
<organism evidence="1 2">
    <name type="scientific">Arenibacter arenosicollis</name>
    <dbReference type="NCBI Taxonomy" id="2762274"/>
    <lineage>
        <taxon>Bacteria</taxon>
        <taxon>Pseudomonadati</taxon>
        <taxon>Bacteroidota</taxon>
        <taxon>Flavobacteriia</taxon>
        <taxon>Flavobacteriales</taxon>
        <taxon>Flavobacteriaceae</taxon>
        <taxon>Arenibacter</taxon>
    </lineage>
</organism>
<dbReference type="Proteomes" id="UP000618952">
    <property type="component" value="Unassembled WGS sequence"/>
</dbReference>
<comment type="caution">
    <text evidence="1">The sequence shown here is derived from an EMBL/GenBank/DDBJ whole genome shotgun (WGS) entry which is preliminary data.</text>
</comment>
<keyword evidence="2" id="KW-1185">Reference proteome</keyword>
<evidence type="ECO:0000313" key="2">
    <source>
        <dbReference type="Proteomes" id="UP000618952"/>
    </source>
</evidence>
<evidence type="ECO:0000313" key="1">
    <source>
        <dbReference type="EMBL" id="MBC8768831.1"/>
    </source>
</evidence>
<name>A0ABR7QNP7_9FLAO</name>
<dbReference type="RefSeq" id="WP_187585104.1">
    <property type="nucleotide sequence ID" value="NZ_JACLHY010000012.1"/>
</dbReference>
<gene>
    <name evidence="1" type="ORF">H4O18_12585</name>
</gene>